<dbReference type="Gene3D" id="3.30.360.10">
    <property type="entry name" value="Dihydrodipicolinate Reductase, domain 2"/>
    <property type="match status" value="1"/>
</dbReference>
<comment type="caution">
    <text evidence="4">The sequence shown here is derived from an EMBL/GenBank/DDBJ whole genome shotgun (WGS) entry which is preliminary data.</text>
</comment>
<sequence length="357" mass="39650">MRKIFVTIYCLLLMLPAVTALGQLSVGVAGLSHDHVHLLMHQYKKGQVIIAGIAEADAQLVARYKKAYQLPDSLFYPGLDALLAHTHPDAVLAYNAVAEHIDVVTACAPKGIPVMVEKPLATTVEQAEKMAALARKYHIHLLTNYETTWYNTNQFIYNLVKQQNTVGPVRKMVVHDGHEGPREIGCSEDFLRWLTDPVKNGGGAIMDFGCYGANLMTWLMDGKAPVAVTAVARHIKPDVYPKVDDDATILLEYPQATGIIEASWNWPFSIKDWEVFGKDGYLHALNSEELQQRKKNKYEPLTVPTAAYTDNITYLAAVLNGTVKSENDLSSLENNLIVIRILEAARRSAKEGKRIVL</sequence>
<evidence type="ECO:0000259" key="2">
    <source>
        <dbReference type="Pfam" id="PF01408"/>
    </source>
</evidence>
<feature type="domain" description="Gfo/Idh/MocA-like oxidoreductase N-terminal" evidence="2">
    <location>
        <begin position="26"/>
        <end position="141"/>
    </location>
</feature>
<name>A0A7K1U6Y9_9BACT</name>
<dbReference type="Pfam" id="PF22725">
    <property type="entry name" value="GFO_IDH_MocA_C3"/>
    <property type="match status" value="1"/>
</dbReference>
<feature type="chain" id="PRO_5029492712" evidence="1">
    <location>
        <begin position="23"/>
        <end position="357"/>
    </location>
</feature>
<dbReference type="InterPro" id="IPR036291">
    <property type="entry name" value="NAD(P)-bd_dom_sf"/>
</dbReference>
<dbReference type="Gene3D" id="3.40.50.720">
    <property type="entry name" value="NAD(P)-binding Rossmann-like Domain"/>
    <property type="match status" value="1"/>
</dbReference>
<proteinExistence type="predicted"/>
<dbReference type="InterPro" id="IPR055170">
    <property type="entry name" value="GFO_IDH_MocA-like_dom"/>
</dbReference>
<keyword evidence="5" id="KW-1185">Reference proteome</keyword>
<feature type="signal peptide" evidence="1">
    <location>
        <begin position="1"/>
        <end position="22"/>
    </location>
</feature>
<feature type="domain" description="GFO/IDH/MocA-like oxidoreductase" evidence="3">
    <location>
        <begin position="162"/>
        <end position="282"/>
    </location>
</feature>
<evidence type="ECO:0000259" key="3">
    <source>
        <dbReference type="Pfam" id="PF22725"/>
    </source>
</evidence>
<accession>A0A7K1U6Y9</accession>
<dbReference type="PANTHER" id="PTHR43708:SF4">
    <property type="entry name" value="OXIDOREDUCTASE YCEM-RELATED"/>
    <property type="match status" value="1"/>
</dbReference>
<organism evidence="4 5">
    <name type="scientific">Chitinophaga tropicalis</name>
    <dbReference type="NCBI Taxonomy" id="2683588"/>
    <lineage>
        <taxon>Bacteria</taxon>
        <taxon>Pseudomonadati</taxon>
        <taxon>Bacteroidota</taxon>
        <taxon>Chitinophagia</taxon>
        <taxon>Chitinophagales</taxon>
        <taxon>Chitinophagaceae</taxon>
        <taxon>Chitinophaga</taxon>
    </lineage>
</organism>
<dbReference type="InterPro" id="IPR051317">
    <property type="entry name" value="Gfo/Idh/MocA_oxidoreduct"/>
</dbReference>
<keyword evidence="1" id="KW-0732">Signal</keyword>
<dbReference type="GO" id="GO:0000166">
    <property type="term" value="F:nucleotide binding"/>
    <property type="evidence" value="ECO:0007669"/>
    <property type="project" value="InterPro"/>
</dbReference>
<evidence type="ECO:0000256" key="1">
    <source>
        <dbReference type="SAM" id="SignalP"/>
    </source>
</evidence>
<dbReference type="Pfam" id="PF01408">
    <property type="entry name" value="GFO_IDH_MocA"/>
    <property type="match status" value="1"/>
</dbReference>
<dbReference type="SUPFAM" id="SSF51735">
    <property type="entry name" value="NAD(P)-binding Rossmann-fold domains"/>
    <property type="match status" value="1"/>
</dbReference>
<dbReference type="SUPFAM" id="SSF55347">
    <property type="entry name" value="Glyceraldehyde-3-phosphate dehydrogenase-like, C-terminal domain"/>
    <property type="match status" value="1"/>
</dbReference>
<gene>
    <name evidence="4" type="ORF">GO493_17770</name>
</gene>
<dbReference type="Proteomes" id="UP000461730">
    <property type="component" value="Unassembled WGS sequence"/>
</dbReference>
<evidence type="ECO:0000313" key="4">
    <source>
        <dbReference type="EMBL" id="MVT10124.1"/>
    </source>
</evidence>
<dbReference type="AlphaFoldDB" id="A0A7K1U6Y9"/>
<reference evidence="4 5" key="1">
    <citation type="submission" date="2019-12" db="EMBL/GenBank/DDBJ databases">
        <title>Chitinophaga sp. strain ysch24 (GDMCC 1.1355), whole genome shotgun sequence.</title>
        <authorList>
            <person name="Zhang X."/>
        </authorList>
    </citation>
    <scope>NUCLEOTIDE SEQUENCE [LARGE SCALE GENOMIC DNA]</scope>
    <source>
        <strain evidence="5">ysch24</strain>
    </source>
</reference>
<dbReference type="RefSeq" id="WP_157307565.1">
    <property type="nucleotide sequence ID" value="NZ_WRXN01000007.1"/>
</dbReference>
<protein>
    <submittedName>
        <fullName evidence="4">Gfo/Idh/MocA family oxidoreductase</fullName>
    </submittedName>
</protein>
<evidence type="ECO:0000313" key="5">
    <source>
        <dbReference type="Proteomes" id="UP000461730"/>
    </source>
</evidence>
<dbReference type="EMBL" id="WRXN01000007">
    <property type="protein sequence ID" value="MVT10124.1"/>
    <property type="molecule type" value="Genomic_DNA"/>
</dbReference>
<dbReference type="InterPro" id="IPR000683">
    <property type="entry name" value="Gfo/Idh/MocA-like_OxRdtase_N"/>
</dbReference>
<dbReference type="PANTHER" id="PTHR43708">
    <property type="entry name" value="CONSERVED EXPRESSED OXIDOREDUCTASE (EUROFUNG)"/>
    <property type="match status" value="1"/>
</dbReference>